<dbReference type="EMBL" id="AATS01000005">
    <property type="protein sequence ID" value="EAU54905.1"/>
    <property type="molecule type" value="Genomic_DNA"/>
</dbReference>
<dbReference type="CDD" id="cd04301">
    <property type="entry name" value="NAT_SF"/>
    <property type="match status" value="1"/>
</dbReference>
<comment type="caution">
    <text evidence="2">The sequence shown here is derived from an EMBL/GenBank/DDBJ whole genome shotgun (WGS) entry which is preliminary data.</text>
</comment>
<evidence type="ECO:0000259" key="1">
    <source>
        <dbReference type="PROSITE" id="PS51186"/>
    </source>
</evidence>
<organism evidence="2 3">
    <name type="scientific">Mariprofundus ferrooxydans PV-1</name>
    <dbReference type="NCBI Taxonomy" id="314345"/>
    <lineage>
        <taxon>Bacteria</taxon>
        <taxon>Pseudomonadati</taxon>
        <taxon>Pseudomonadota</taxon>
        <taxon>Candidatius Mariprofundia</taxon>
        <taxon>Mariprofundales</taxon>
        <taxon>Mariprofundaceae</taxon>
        <taxon>Mariprofundus</taxon>
    </lineage>
</organism>
<dbReference type="SUPFAM" id="SSF55729">
    <property type="entry name" value="Acyl-CoA N-acyltransferases (Nat)"/>
    <property type="match status" value="1"/>
</dbReference>
<dbReference type="InterPro" id="IPR000182">
    <property type="entry name" value="GNAT_dom"/>
</dbReference>
<name>Q0EZX9_9PROT</name>
<dbReference type="GO" id="GO:0016747">
    <property type="term" value="F:acyltransferase activity, transferring groups other than amino-acyl groups"/>
    <property type="evidence" value="ECO:0007669"/>
    <property type="project" value="InterPro"/>
</dbReference>
<dbReference type="PROSITE" id="PS51186">
    <property type="entry name" value="GNAT"/>
    <property type="match status" value="1"/>
</dbReference>
<dbReference type="AlphaFoldDB" id="Q0EZX9"/>
<gene>
    <name evidence="2" type="ORF">SPV1_09428</name>
</gene>
<dbReference type="RefSeq" id="WP_009849406.1">
    <property type="nucleotide sequence ID" value="NZ_DS022294.1"/>
</dbReference>
<feature type="domain" description="N-acetyltransferase" evidence="1">
    <location>
        <begin position="1"/>
        <end position="122"/>
    </location>
</feature>
<evidence type="ECO:0000313" key="3">
    <source>
        <dbReference type="Proteomes" id="UP000005297"/>
    </source>
</evidence>
<dbReference type="InterPro" id="IPR016181">
    <property type="entry name" value="Acyl_CoA_acyltransferase"/>
</dbReference>
<proteinExistence type="predicted"/>
<reference evidence="2 3" key="1">
    <citation type="submission" date="2006-09" db="EMBL/GenBank/DDBJ databases">
        <authorList>
            <person name="Emerson D."/>
            <person name="Ferriera S."/>
            <person name="Johnson J."/>
            <person name="Kravitz S."/>
            <person name="Halpern A."/>
            <person name="Remington K."/>
            <person name="Beeson K."/>
            <person name="Tran B."/>
            <person name="Rogers Y.-H."/>
            <person name="Friedman R."/>
            <person name="Venter J.C."/>
        </authorList>
    </citation>
    <scope>NUCLEOTIDE SEQUENCE [LARGE SCALE GENOMIC DNA]</scope>
    <source>
        <strain evidence="2 3">PV-1</strain>
    </source>
</reference>
<dbReference type="HOGENOM" id="CLU_2023921_0_0_0"/>
<evidence type="ECO:0000313" key="2">
    <source>
        <dbReference type="EMBL" id="EAU54905.1"/>
    </source>
</evidence>
<sequence length="122" mass="13512">MAFVDLAGRSIEIESDGDDIKAYHNGKCIGCIEFDHPNDFPTLWGMNVESAYQKSGIGTQMMRVAAELHGKLFAKPSFCAVGGKHASSDSYYTEEGAALIRRCIREGILEDTEPTDDFNDEW</sequence>
<dbReference type="Pfam" id="PF00583">
    <property type="entry name" value="Acetyltransf_1"/>
    <property type="match status" value="1"/>
</dbReference>
<dbReference type="Gene3D" id="3.40.630.30">
    <property type="match status" value="1"/>
</dbReference>
<dbReference type="OrthoDB" id="9931512at2"/>
<keyword evidence="3" id="KW-1185">Reference proteome</keyword>
<protein>
    <recommendedName>
        <fullName evidence="1">N-acetyltransferase domain-containing protein</fullName>
    </recommendedName>
</protein>
<dbReference type="Proteomes" id="UP000005297">
    <property type="component" value="Unassembled WGS sequence"/>
</dbReference>
<dbReference type="InParanoid" id="Q0EZX9"/>
<accession>Q0EZX9</accession>